<dbReference type="CDD" id="cd09009">
    <property type="entry name" value="PNP-EcPNPII_like"/>
    <property type="match status" value="1"/>
</dbReference>
<evidence type="ECO:0000256" key="6">
    <source>
        <dbReference type="ARBA" id="ARBA00023918"/>
    </source>
</evidence>
<reference evidence="12" key="1">
    <citation type="submission" date="2020-08" db="EMBL/GenBank/DDBJ databases">
        <title>Genome sequencing and assembly of the red palm weevil Rhynchophorus ferrugineus.</title>
        <authorList>
            <person name="Dias G.B."/>
            <person name="Bergman C.M."/>
            <person name="Manee M."/>
        </authorList>
    </citation>
    <scope>NUCLEOTIDE SEQUENCE</scope>
    <source>
        <strain evidence="12">AA-2017</strain>
        <tissue evidence="12">Whole larva</tissue>
    </source>
</reference>
<evidence type="ECO:0000256" key="3">
    <source>
        <dbReference type="ARBA" id="ARBA00011886"/>
    </source>
</evidence>
<evidence type="ECO:0000256" key="2">
    <source>
        <dbReference type="ARBA" id="ARBA00006751"/>
    </source>
</evidence>
<evidence type="ECO:0000256" key="8">
    <source>
        <dbReference type="ARBA" id="ARBA00023950"/>
    </source>
</evidence>
<dbReference type="PANTHER" id="PTHR11904:SF9">
    <property type="entry name" value="PURINE NUCLEOSIDE PHOSPHORYLASE-RELATED"/>
    <property type="match status" value="1"/>
</dbReference>
<evidence type="ECO:0000256" key="7">
    <source>
        <dbReference type="ARBA" id="ARBA00023929"/>
    </source>
</evidence>
<evidence type="ECO:0000256" key="9">
    <source>
        <dbReference type="ARBA" id="ARBA00023970"/>
    </source>
</evidence>
<dbReference type="GO" id="GO:0005737">
    <property type="term" value="C:cytoplasm"/>
    <property type="evidence" value="ECO:0007669"/>
    <property type="project" value="TreeGrafter"/>
</dbReference>
<comment type="pathway">
    <text evidence="1">Purine metabolism; purine nucleoside salvage.</text>
</comment>
<evidence type="ECO:0000313" key="13">
    <source>
        <dbReference type="Proteomes" id="UP000625711"/>
    </source>
</evidence>
<keyword evidence="5" id="KW-0808">Transferase</keyword>
<comment type="catalytic activity">
    <reaction evidence="7">
        <text>2'-deoxyguanosine + phosphate = 2-deoxy-alpha-D-ribose 1-phosphate + guanine</text>
        <dbReference type="Rhea" id="RHEA:27738"/>
        <dbReference type="ChEBI" id="CHEBI:16235"/>
        <dbReference type="ChEBI" id="CHEBI:17172"/>
        <dbReference type="ChEBI" id="CHEBI:43474"/>
        <dbReference type="ChEBI" id="CHEBI:57259"/>
        <dbReference type="EC" id="2.4.2.1"/>
    </reaction>
</comment>
<dbReference type="PANTHER" id="PTHR11904">
    <property type="entry name" value="METHYLTHIOADENOSINE/PURINE NUCLEOSIDE PHOSPHORYLASE"/>
    <property type="match status" value="1"/>
</dbReference>
<dbReference type="AlphaFoldDB" id="A0A834I101"/>
<gene>
    <name evidence="12" type="ORF">GWI33_014683</name>
</gene>
<dbReference type="EC" id="2.4.2.1" evidence="3"/>
<comment type="catalytic activity">
    <reaction evidence="9">
        <text>guanosine + phosphate = alpha-D-ribose 1-phosphate + guanine</text>
        <dbReference type="Rhea" id="RHEA:13233"/>
        <dbReference type="ChEBI" id="CHEBI:16235"/>
        <dbReference type="ChEBI" id="CHEBI:16750"/>
        <dbReference type="ChEBI" id="CHEBI:43474"/>
        <dbReference type="ChEBI" id="CHEBI:57720"/>
        <dbReference type="EC" id="2.4.2.1"/>
    </reaction>
</comment>
<comment type="similarity">
    <text evidence="2">Belongs to the PNP/MTAP phosphorylase family.</text>
</comment>
<dbReference type="SUPFAM" id="SSF53167">
    <property type="entry name" value="Purine and uridine phosphorylases"/>
    <property type="match status" value="1"/>
</dbReference>
<accession>A0A834I101</accession>
<proteinExistence type="inferred from homology"/>
<feature type="domain" description="Nucleoside phosphorylase" evidence="11">
    <location>
        <begin position="58"/>
        <end position="248"/>
    </location>
</feature>
<dbReference type="Proteomes" id="UP000625711">
    <property type="component" value="Unassembled WGS sequence"/>
</dbReference>
<dbReference type="Gene3D" id="3.40.50.1580">
    <property type="entry name" value="Nucleoside phosphorylase domain"/>
    <property type="match status" value="1"/>
</dbReference>
<dbReference type="NCBIfam" id="NF006054">
    <property type="entry name" value="PRK08202.1"/>
    <property type="match status" value="1"/>
</dbReference>
<evidence type="ECO:0000256" key="10">
    <source>
        <dbReference type="ARBA" id="ARBA00031036"/>
    </source>
</evidence>
<name>A0A834I101_RHYFE</name>
<organism evidence="12 13">
    <name type="scientific">Rhynchophorus ferrugineus</name>
    <name type="common">Red palm weevil</name>
    <name type="synonym">Curculio ferrugineus</name>
    <dbReference type="NCBI Taxonomy" id="354439"/>
    <lineage>
        <taxon>Eukaryota</taxon>
        <taxon>Metazoa</taxon>
        <taxon>Ecdysozoa</taxon>
        <taxon>Arthropoda</taxon>
        <taxon>Hexapoda</taxon>
        <taxon>Insecta</taxon>
        <taxon>Pterygota</taxon>
        <taxon>Neoptera</taxon>
        <taxon>Endopterygota</taxon>
        <taxon>Coleoptera</taxon>
        <taxon>Polyphaga</taxon>
        <taxon>Cucujiformia</taxon>
        <taxon>Curculionidae</taxon>
        <taxon>Dryophthorinae</taxon>
        <taxon>Rhynchophorus</taxon>
    </lineage>
</organism>
<dbReference type="EMBL" id="JAACXV010013748">
    <property type="protein sequence ID" value="KAF7272522.1"/>
    <property type="molecule type" value="Genomic_DNA"/>
</dbReference>
<protein>
    <recommendedName>
        <fullName evidence="3">purine-nucleoside phosphorylase</fullName>
        <ecNumber evidence="3">2.4.2.1</ecNumber>
    </recommendedName>
    <alternativeName>
        <fullName evidence="10">Inosine-guanosine phosphorylase</fullName>
    </alternativeName>
</protein>
<keyword evidence="13" id="KW-1185">Reference proteome</keyword>
<evidence type="ECO:0000256" key="4">
    <source>
        <dbReference type="ARBA" id="ARBA00022676"/>
    </source>
</evidence>
<dbReference type="Pfam" id="PF01048">
    <property type="entry name" value="PNP_UDP_1"/>
    <property type="match status" value="1"/>
</dbReference>
<evidence type="ECO:0000256" key="1">
    <source>
        <dbReference type="ARBA" id="ARBA00005058"/>
    </source>
</evidence>
<comment type="catalytic activity">
    <reaction evidence="8">
        <text>2'-deoxyinosine + phosphate = 2-deoxy-alpha-D-ribose 1-phosphate + hypoxanthine</text>
        <dbReference type="Rhea" id="RHEA:27750"/>
        <dbReference type="ChEBI" id="CHEBI:17368"/>
        <dbReference type="ChEBI" id="CHEBI:28997"/>
        <dbReference type="ChEBI" id="CHEBI:43474"/>
        <dbReference type="ChEBI" id="CHEBI:57259"/>
        <dbReference type="EC" id="2.4.2.1"/>
    </reaction>
</comment>
<dbReference type="InterPro" id="IPR035994">
    <property type="entry name" value="Nucleoside_phosphorylase_sf"/>
</dbReference>
<comment type="caution">
    <text evidence="12">The sequence shown here is derived from an EMBL/GenBank/DDBJ whole genome shotgun (WGS) entry which is preliminary data.</text>
</comment>
<evidence type="ECO:0000256" key="5">
    <source>
        <dbReference type="ARBA" id="ARBA00022679"/>
    </source>
</evidence>
<dbReference type="GO" id="GO:0009116">
    <property type="term" value="P:nucleoside metabolic process"/>
    <property type="evidence" value="ECO:0007669"/>
    <property type="project" value="InterPro"/>
</dbReference>
<keyword evidence="4" id="KW-0328">Glycosyltransferase</keyword>
<dbReference type="UniPathway" id="UPA00606"/>
<dbReference type="OrthoDB" id="10261782at2759"/>
<evidence type="ECO:0000313" key="12">
    <source>
        <dbReference type="EMBL" id="KAF7272522.1"/>
    </source>
</evidence>
<dbReference type="GO" id="GO:0004731">
    <property type="term" value="F:purine-nucleoside phosphorylase activity"/>
    <property type="evidence" value="ECO:0007669"/>
    <property type="project" value="UniProtKB-EC"/>
</dbReference>
<comment type="catalytic activity">
    <reaction evidence="6">
        <text>inosine + phosphate = alpha-D-ribose 1-phosphate + hypoxanthine</text>
        <dbReference type="Rhea" id="RHEA:27646"/>
        <dbReference type="ChEBI" id="CHEBI:17368"/>
        <dbReference type="ChEBI" id="CHEBI:17596"/>
        <dbReference type="ChEBI" id="CHEBI:43474"/>
        <dbReference type="ChEBI" id="CHEBI:57720"/>
        <dbReference type="EC" id="2.4.2.1"/>
    </reaction>
</comment>
<dbReference type="InterPro" id="IPR000845">
    <property type="entry name" value="Nucleoside_phosphorylase_d"/>
</dbReference>
<dbReference type="InterPro" id="IPR011268">
    <property type="entry name" value="Purine_phosphorylase"/>
</dbReference>
<sequence>MPNSTDSNGEVIVKRPNGIANGEMKDVFQPEIGSRYTYESLLETVHFLKLMVPFTPEVGIICGSGLGSLADCLTNPIVVSYDIIPHFPRSTVKGHAGALVFGYMSGVPTVCMKGRFHYYEGYPLWKCCMPIRIMKLLGVTHLFITNAAGGLNPDFKVGDIMFVRDHINLMGFAGNNPLQGPNDERFGPRFPPMNQAYNRDIIKLATKVAKEIGLGDNIHEGIYTCLGGPNFETVAELKMLKMLGADAVVSLLINALSNMKLPQNQVTKK</sequence>
<dbReference type="NCBIfam" id="TIGR01697">
    <property type="entry name" value="PNPH-PUNA-XAPA"/>
    <property type="match status" value="1"/>
</dbReference>
<evidence type="ECO:0000259" key="11">
    <source>
        <dbReference type="Pfam" id="PF01048"/>
    </source>
</evidence>